<comment type="caution">
    <text evidence="1">The sequence shown here is derived from an EMBL/GenBank/DDBJ whole genome shotgun (WGS) entry which is preliminary data.</text>
</comment>
<keyword evidence="2" id="KW-1185">Reference proteome</keyword>
<dbReference type="EMBL" id="AFBP01000001">
    <property type="protein sequence ID" value="EGG58029.1"/>
    <property type="molecule type" value="Genomic_DNA"/>
</dbReference>
<dbReference type="Proteomes" id="UP000005156">
    <property type="component" value="Unassembled WGS sequence"/>
</dbReference>
<sequence>MLNFFAQGRYKALISRDFHEARIQQTGISTVAPDLDTNKYLIEKNGIFKEES</sequence>
<evidence type="ECO:0000313" key="1">
    <source>
        <dbReference type="EMBL" id="EGG58029.1"/>
    </source>
</evidence>
<organism evidence="1 2">
    <name type="scientific">Parasutterella excrementihominis YIT 11859</name>
    <dbReference type="NCBI Taxonomy" id="762966"/>
    <lineage>
        <taxon>Bacteria</taxon>
        <taxon>Pseudomonadati</taxon>
        <taxon>Pseudomonadota</taxon>
        <taxon>Betaproteobacteria</taxon>
        <taxon>Burkholderiales</taxon>
        <taxon>Sutterellaceae</taxon>
        <taxon>Parasutterella</taxon>
    </lineage>
</organism>
<reference evidence="1 2" key="1">
    <citation type="submission" date="2011-02" db="EMBL/GenBank/DDBJ databases">
        <authorList>
            <person name="Weinstock G."/>
            <person name="Sodergren E."/>
            <person name="Clifton S."/>
            <person name="Fulton L."/>
            <person name="Fulton B."/>
            <person name="Courtney L."/>
            <person name="Fronick C."/>
            <person name="Harrison M."/>
            <person name="Strong C."/>
            <person name="Farmer C."/>
            <person name="Delahaunty K."/>
            <person name="Markovic C."/>
            <person name="Hall O."/>
            <person name="Minx P."/>
            <person name="Tomlinson C."/>
            <person name="Mitreva M."/>
            <person name="Hou S."/>
            <person name="Chen J."/>
            <person name="Wollam A."/>
            <person name="Pepin K.H."/>
            <person name="Johnson M."/>
            <person name="Bhonagiri V."/>
            <person name="Zhang X."/>
            <person name="Suruliraj S."/>
            <person name="Warren W."/>
            <person name="Chinwalla A."/>
            <person name="Mardis E.R."/>
            <person name="Wilson R.K."/>
        </authorList>
    </citation>
    <scope>NUCLEOTIDE SEQUENCE [LARGE SCALE GENOMIC DNA]</scope>
    <source>
        <strain evidence="1 2">YIT 11859</strain>
    </source>
</reference>
<accession>F3QGG5</accession>
<dbReference type="AlphaFoldDB" id="F3QGG5"/>
<gene>
    <name evidence="1" type="ORF">HMPREF9439_00003</name>
</gene>
<evidence type="ECO:0000313" key="2">
    <source>
        <dbReference type="Proteomes" id="UP000005156"/>
    </source>
</evidence>
<name>F3QGG5_9BURK</name>
<protein>
    <submittedName>
        <fullName evidence="1">Uncharacterized protein</fullName>
    </submittedName>
</protein>
<dbReference type="HOGENOM" id="CLU_3082800_0_0_4"/>
<proteinExistence type="predicted"/>